<dbReference type="InterPro" id="IPR047109">
    <property type="entry name" value="CAD-like"/>
</dbReference>
<evidence type="ECO:0000313" key="5">
    <source>
        <dbReference type="EMBL" id="CAK7338974.1"/>
    </source>
</evidence>
<sequence length="138" mass="15445">MIRHKMNQTRKPLGMIGLSGLGHISMKFGKALGPNVTSFQHKHLKEGRSLESTWSRRICSLIRHGANEDTASSEHPFDPYIATLKTTRVLILVGALSEIKLDPLRLLLGMITIFESTTSGTKYTQEMLGFLRHSQNLT</sequence>
<evidence type="ECO:0000313" key="6">
    <source>
        <dbReference type="Proteomes" id="UP001314170"/>
    </source>
</evidence>
<reference evidence="5 6" key="1">
    <citation type="submission" date="2024-01" db="EMBL/GenBank/DDBJ databases">
        <authorList>
            <person name="Waweru B."/>
        </authorList>
    </citation>
    <scope>NUCLEOTIDE SEQUENCE [LARGE SCALE GENOMIC DNA]</scope>
</reference>
<keyword evidence="6" id="KW-1185">Reference proteome</keyword>
<keyword evidence="2" id="KW-0479">Metal-binding</keyword>
<comment type="similarity">
    <text evidence="1">Belongs to the zinc-containing alcohol dehydrogenase family.</text>
</comment>
<dbReference type="AlphaFoldDB" id="A0AAV1RQL5"/>
<dbReference type="Proteomes" id="UP001314170">
    <property type="component" value="Unassembled WGS sequence"/>
</dbReference>
<dbReference type="SUPFAM" id="SSF51735">
    <property type="entry name" value="NAD(P)-binding Rossmann-fold domains"/>
    <property type="match status" value="1"/>
</dbReference>
<name>A0AAV1RQL5_9ROSI</name>
<dbReference type="GO" id="GO:0046872">
    <property type="term" value="F:metal ion binding"/>
    <property type="evidence" value="ECO:0007669"/>
    <property type="project" value="UniProtKB-KW"/>
</dbReference>
<evidence type="ECO:0000256" key="2">
    <source>
        <dbReference type="ARBA" id="ARBA00022723"/>
    </source>
</evidence>
<protein>
    <submittedName>
        <fullName evidence="5">Uncharacterized protein</fullName>
    </submittedName>
</protein>
<accession>A0AAV1RQL5</accession>
<comment type="caution">
    <text evidence="5">The sequence shown here is derived from an EMBL/GenBank/DDBJ whole genome shotgun (WGS) entry which is preliminary data.</text>
</comment>
<proteinExistence type="inferred from homology"/>
<gene>
    <name evidence="5" type="ORF">DCAF_LOCUS14022</name>
</gene>
<dbReference type="PANTHER" id="PTHR42683">
    <property type="entry name" value="ALDEHYDE REDUCTASE"/>
    <property type="match status" value="1"/>
</dbReference>
<organism evidence="5 6">
    <name type="scientific">Dovyalis caffra</name>
    <dbReference type="NCBI Taxonomy" id="77055"/>
    <lineage>
        <taxon>Eukaryota</taxon>
        <taxon>Viridiplantae</taxon>
        <taxon>Streptophyta</taxon>
        <taxon>Embryophyta</taxon>
        <taxon>Tracheophyta</taxon>
        <taxon>Spermatophyta</taxon>
        <taxon>Magnoliopsida</taxon>
        <taxon>eudicotyledons</taxon>
        <taxon>Gunneridae</taxon>
        <taxon>Pentapetalae</taxon>
        <taxon>rosids</taxon>
        <taxon>fabids</taxon>
        <taxon>Malpighiales</taxon>
        <taxon>Salicaceae</taxon>
        <taxon>Flacourtieae</taxon>
        <taxon>Dovyalis</taxon>
    </lineage>
</organism>
<evidence type="ECO:0000256" key="3">
    <source>
        <dbReference type="ARBA" id="ARBA00022833"/>
    </source>
</evidence>
<evidence type="ECO:0000256" key="1">
    <source>
        <dbReference type="ARBA" id="ARBA00008072"/>
    </source>
</evidence>
<keyword evidence="4" id="KW-0560">Oxidoreductase</keyword>
<dbReference type="Gene3D" id="3.40.50.720">
    <property type="entry name" value="NAD(P)-binding Rossmann-like Domain"/>
    <property type="match status" value="1"/>
</dbReference>
<dbReference type="EMBL" id="CAWUPB010001156">
    <property type="protein sequence ID" value="CAK7338974.1"/>
    <property type="molecule type" value="Genomic_DNA"/>
</dbReference>
<dbReference type="GO" id="GO:0016616">
    <property type="term" value="F:oxidoreductase activity, acting on the CH-OH group of donors, NAD or NADP as acceptor"/>
    <property type="evidence" value="ECO:0007669"/>
    <property type="project" value="InterPro"/>
</dbReference>
<dbReference type="InterPro" id="IPR036291">
    <property type="entry name" value="NAD(P)-bd_dom_sf"/>
</dbReference>
<keyword evidence="3" id="KW-0862">Zinc</keyword>
<evidence type="ECO:0000256" key="4">
    <source>
        <dbReference type="ARBA" id="ARBA00023002"/>
    </source>
</evidence>